<evidence type="ECO:0000313" key="2">
    <source>
        <dbReference type="Proteomes" id="UP001139981"/>
    </source>
</evidence>
<dbReference type="Proteomes" id="UP001139981">
    <property type="component" value="Unassembled WGS sequence"/>
</dbReference>
<sequence>MIVGYGTTRDTLSLYSAGCNGVAHMSENIPDEVVFGFIMFEGSGILLTHVSHKISGVRR</sequence>
<protein>
    <submittedName>
        <fullName evidence="1">Uncharacterized protein</fullName>
    </submittedName>
</protein>
<dbReference type="EMBL" id="JANBVB010003635">
    <property type="protein sequence ID" value="KAJ2878087.1"/>
    <property type="molecule type" value="Genomic_DNA"/>
</dbReference>
<evidence type="ECO:0000313" key="1">
    <source>
        <dbReference type="EMBL" id="KAJ2878087.1"/>
    </source>
</evidence>
<keyword evidence="2" id="KW-1185">Reference proteome</keyword>
<comment type="caution">
    <text evidence="1">The sequence shown here is derived from an EMBL/GenBank/DDBJ whole genome shotgun (WGS) entry which is preliminary data.</text>
</comment>
<accession>A0ACC1LRX0</accession>
<reference evidence="1" key="1">
    <citation type="submission" date="2022-07" db="EMBL/GenBank/DDBJ databases">
        <title>Phylogenomic reconstructions and comparative analyses of Kickxellomycotina fungi.</title>
        <authorList>
            <person name="Reynolds N.K."/>
            <person name="Stajich J.E."/>
            <person name="Barry K."/>
            <person name="Grigoriev I.V."/>
            <person name="Crous P."/>
            <person name="Smith M.E."/>
        </authorList>
    </citation>
    <scope>NUCLEOTIDE SEQUENCE</scope>
    <source>
        <strain evidence="1">CBS 190363</strain>
    </source>
</reference>
<organism evidence="1 2">
    <name type="scientific">Coemansia aciculifera</name>
    <dbReference type="NCBI Taxonomy" id="417176"/>
    <lineage>
        <taxon>Eukaryota</taxon>
        <taxon>Fungi</taxon>
        <taxon>Fungi incertae sedis</taxon>
        <taxon>Zoopagomycota</taxon>
        <taxon>Kickxellomycotina</taxon>
        <taxon>Kickxellomycetes</taxon>
        <taxon>Kickxellales</taxon>
        <taxon>Kickxellaceae</taxon>
        <taxon>Coemansia</taxon>
    </lineage>
</organism>
<name>A0ACC1LRX0_9FUNG</name>
<proteinExistence type="predicted"/>
<feature type="non-terminal residue" evidence="1">
    <location>
        <position position="59"/>
    </location>
</feature>
<gene>
    <name evidence="1" type="ORF">IWW38_006410</name>
</gene>